<keyword evidence="3" id="KW-1185">Reference proteome</keyword>
<dbReference type="AlphaFoldDB" id="A0A0G4EWN4"/>
<feature type="compositionally biased region" description="Basic and acidic residues" evidence="1">
    <location>
        <begin position="259"/>
        <end position="274"/>
    </location>
</feature>
<gene>
    <name evidence="2" type="ORF">Vbra_21006</name>
</gene>
<accession>A0A0G4EWN4</accession>
<dbReference type="PhylomeDB" id="A0A0G4EWN4"/>
<proteinExistence type="predicted"/>
<evidence type="ECO:0000313" key="3">
    <source>
        <dbReference type="Proteomes" id="UP000041254"/>
    </source>
</evidence>
<feature type="region of interest" description="Disordered" evidence="1">
    <location>
        <begin position="68"/>
        <end position="104"/>
    </location>
</feature>
<organism evidence="2 3">
    <name type="scientific">Vitrella brassicaformis (strain CCMP3155)</name>
    <dbReference type="NCBI Taxonomy" id="1169540"/>
    <lineage>
        <taxon>Eukaryota</taxon>
        <taxon>Sar</taxon>
        <taxon>Alveolata</taxon>
        <taxon>Colpodellida</taxon>
        <taxon>Vitrellaceae</taxon>
        <taxon>Vitrella</taxon>
    </lineage>
</organism>
<evidence type="ECO:0000313" key="2">
    <source>
        <dbReference type="EMBL" id="CEM03030.1"/>
    </source>
</evidence>
<name>A0A0G4EWN4_VITBC</name>
<evidence type="ECO:0000256" key="1">
    <source>
        <dbReference type="SAM" id="MobiDB-lite"/>
    </source>
</evidence>
<dbReference type="VEuPathDB" id="CryptoDB:Vbra_21006"/>
<feature type="compositionally biased region" description="Basic and acidic residues" evidence="1">
    <location>
        <begin position="1"/>
        <end position="21"/>
    </location>
</feature>
<sequence>MLDAMKMKERRNDGRRGRGKDDNDDSDDEDDDDYEVDEQEDRMELSGVYWDTNGQSYRARIRNMSGGKFKPADWTLRGPSRASDNDDNVTRSSGMPSSGMDDEDSCPAALHAAFHKAAAFKGLKAHIITSDSKAFLVLAGPFRAGGGGKYYVQAEVRRQRGSWDLRGLRLKVERARKRAGQPPDMRRNHYVNIQGFRVLEGGRGHQQLPEIAMPPQIDDGGPPASKDGQTRSRQPPSSSEDENQLLATRPSARGTMHKAHNEVQLLKEEEKETQCETAGGKRQRKADESTGTCDVDWLLFKMLRQYRCVHFIF</sequence>
<feature type="compositionally biased region" description="Acidic residues" evidence="1">
    <location>
        <begin position="22"/>
        <end position="41"/>
    </location>
</feature>
<feature type="region of interest" description="Disordered" evidence="1">
    <location>
        <begin position="210"/>
        <end position="288"/>
    </location>
</feature>
<dbReference type="EMBL" id="CDMY01000336">
    <property type="protein sequence ID" value="CEM03030.1"/>
    <property type="molecule type" value="Genomic_DNA"/>
</dbReference>
<feature type="region of interest" description="Disordered" evidence="1">
    <location>
        <begin position="1"/>
        <end position="49"/>
    </location>
</feature>
<dbReference type="Proteomes" id="UP000041254">
    <property type="component" value="Unassembled WGS sequence"/>
</dbReference>
<dbReference type="InParanoid" id="A0A0G4EWN4"/>
<reference evidence="2 3" key="1">
    <citation type="submission" date="2014-11" db="EMBL/GenBank/DDBJ databases">
        <authorList>
            <person name="Zhu J."/>
            <person name="Qi W."/>
            <person name="Song R."/>
        </authorList>
    </citation>
    <scope>NUCLEOTIDE SEQUENCE [LARGE SCALE GENOMIC DNA]</scope>
</reference>
<protein>
    <submittedName>
        <fullName evidence="2">Uncharacterized protein</fullName>
    </submittedName>
</protein>